<feature type="compositionally biased region" description="Low complexity" evidence="1">
    <location>
        <begin position="345"/>
        <end position="363"/>
    </location>
</feature>
<dbReference type="OrthoDB" id="3268316at2759"/>
<feature type="compositionally biased region" description="Low complexity" evidence="1">
    <location>
        <begin position="92"/>
        <end position="117"/>
    </location>
</feature>
<feature type="compositionally biased region" description="Low complexity" evidence="1">
    <location>
        <begin position="42"/>
        <end position="54"/>
    </location>
</feature>
<evidence type="ECO:0000313" key="3">
    <source>
        <dbReference type="Proteomes" id="UP000053927"/>
    </source>
</evidence>
<dbReference type="GeneID" id="18799166"/>
<dbReference type="RefSeq" id="XP_007311296.1">
    <property type="nucleotide sequence ID" value="XM_007311234.1"/>
</dbReference>
<feature type="compositionally biased region" description="Basic and acidic residues" evidence="1">
    <location>
        <begin position="134"/>
        <end position="151"/>
    </location>
</feature>
<evidence type="ECO:0000313" key="2">
    <source>
        <dbReference type="EMBL" id="EIM79733.1"/>
    </source>
</evidence>
<feature type="region of interest" description="Disordered" evidence="1">
    <location>
        <begin position="27"/>
        <end position="293"/>
    </location>
</feature>
<dbReference type="Proteomes" id="UP000053927">
    <property type="component" value="Unassembled WGS sequence"/>
</dbReference>
<dbReference type="AlphaFoldDB" id="R7RY52"/>
<protein>
    <submittedName>
        <fullName evidence="2">Uncharacterized protein</fullName>
    </submittedName>
</protein>
<reference evidence="3" key="1">
    <citation type="journal article" date="2012" name="Science">
        <title>The Paleozoic origin of enzymatic lignin decomposition reconstructed from 31 fungal genomes.</title>
        <authorList>
            <person name="Floudas D."/>
            <person name="Binder M."/>
            <person name="Riley R."/>
            <person name="Barry K."/>
            <person name="Blanchette R.A."/>
            <person name="Henrissat B."/>
            <person name="Martinez A.T."/>
            <person name="Otillar R."/>
            <person name="Spatafora J.W."/>
            <person name="Yadav J.S."/>
            <person name="Aerts A."/>
            <person name="Benoit I."/>
            <person name="Boyd A."/>
            <person name="Carlson A."/>
            <person name="Copeland A."/>
            <person name="Coutinho P.M."/>
            <person name="de Vries R.P."/>
            <person name="Ferreira P."/>
            <person name="Findley K."/>
            <person name="Foster B."/>
            <person name="Gaskell J."/>
            <person name="Glotzer D."/>
            <person name="Gorecki P."/>
            <person name="Heitman J."/>
            <person name="Hesse C."/>
            <person name="Hori C."/>
            <person name="Igarashi K."/>
            <person name="Jurgens J.A."/>
            <person name="Kallen N."/>
            <person name="Kersten P."/>
            <person name="Kohler A."/>
            <person name="Kuees U."/>
            <person name="Kumar T.K.A."/>
            <person name="Kuo A."/>
            <person name="LaButti K."/>
            <person name="Larrondo L.F."/>
            <person name="Lindquist E."/>
            <person name="Ling A."/>
            <person name="Lombard V."/>
            <person name="Lucas S."/>
            <person name="Lundell T."/>
            <person name="Martin R."/>
            <person name="McLaughlin D.J."/>
            <person name="Morgenstern I."/>
            <person name="Morin E."/>
            <person name="Murat C."/>
            <person name="Nagy L.G."/>
            <person name="Nolan M."/>
            <person name="Ohm R.A."/>
            <person name="Patyshakuliyeva A."/>
            <person name="Rokas A."/>
            <person name="Ruiz-Duenas F.J."/>
            <person name="Sabat G."/>
            <person name="Salamov A."/>
            <person name="Samejima M."/>
            <person name="Schmutz J."/>
            <person name="Slot J.C."/>
            <person name="St John F."/>
            <person name="Stenlid J."/>
            <person name="Sun H."/>
            <person name="Sun S."/>
            <person name="Syed K."/>
            <person name="Tsang A."/>
            <person name="Wiebenga A."/>
            <person name="Young D."/>
            <person name="Pisabarro A."/>
            <person name="Eastwood D.C."/>
            <person name="Martin F."/>
            <person name="Cullen D."/>
            <person name="Grigoriev I.V."/>
            <person name="Hibbett D.S."/>
        </authorList>
    </citation>
    <scope>NUCLEOTIDE SEQUENCE [LARGE SCALE GENOMIC DNA]</scope>
    <source>
        <strain evidence="3">FP-91666</strain>
    </source>
</reference>
<feature type="region of interest" description="Disordered" evidence="1">
    <location>
        <begin position="323"/>
        <end position="374"/>
    </location>
</feature>
<gene>
    <name evidence="2" type="ORF">STEHIDRAFT_143145</name>
</gene>
<dbReference type="KEGG" id="shs:STEHIDRAFT_143145"/>
<proteinExistence type="predicted"/>
<feature type="compositionally biased region" description="Low complexity" evidence="1">
    <location>
        <begin position="158"/>
        <end position="174"/>
    </location>
</feature>
<keyword evidence="3" id="KW-1185">Reference proteome</keyword>
<evidence type="ECO:0000256" key="1">
    <source>
        <dbReference type="SAM" id="MobiDB-lite"/>
    </source>
</evidence>
<feature type="compositionally biased region" description="Basic and acidic residues" evidence="1">
    <location>
        <begin position="364"/>
        <end position="374"/>
    </location>
</feature>
<accession>R7RY52</accession>
<feature type="compositionally biased region" description="Polar residues" evidence="1">
    <location>
        <begin position="201"/>
        <end position="211"/>
    </location>
</feature>
<sequence length="374" mass="40543">MPPSGATLHPRGHFALRVVTQAPWRSLAVPPKGHDPTSLVTSSQVPAQSSSQQPRLQWPDQEQPSMIDTDSHHISSSNPVWDQRYLSNWNTPSTTGGTGSSESPSRSLSHSSESYSPAPHAFVPPYPSPLGRGRTRDQDHISQPHPDEPPYVKRRRVTVGSSSSTSTAPSSNRRFYNFNDRTRSTAVGSSGSMMITFPVESGSSGPNQSHVASDLRGPLVVQPPSQILHPAGLLPDDFEHGPTELPPRPYSRPTAPSSPPGGSCATPVGSKDGDSGKEKTRRRKPHLPDDVMDYLPTLEGRLSKIELGVRDYIDYRQQRAIEKSLLPPAPRAHSDPGADTYSFLSSSTTSYASSPSHAHAPSSHAHDPDKQNEY</sequence>
<dbReference type="EMBL" id="JH687402">
    <property type="protein sequence ID" value="EIM79733.1"/>
    <property type="molecule type" value="Genomic_DNA"/>
</dbReference>
<organism evidence="2 3">
    <name type="scientific">Stereum hirsutum (strain FP-91666)</name>
    <name type="common">White-rot fungus</name>
    <dbReference type="NCBI Taxonomy" id="721885"/>
    <lineage>
        <taxon>Eukaryota</taxon>
        <taxon>Fungi</taxon>
        <taxon>Dikarya</taxon>
        <taxon>Basidiomycota</taxon>
        <taxon>Agaricomycotina</taxon>
        <taxon>Agaricomycetes</taxon>
        <taxon>Russulales</taxon>
        <taxon>Stereaceae</taxon>
        <taxon>Stereum</taxon>
    </lineage>
</organism>
<name>R7RY52_STEHR</name>
<feature type="compositionally biased region" description="Polar residues" evidence="1">
    <location>
        <begin position="184"/>
        <end position="193"/>
    </location>
</feature>
<feature type="compositionally biased region" description="Polar residues" evidence="1">
    <location>
        <begin position="60"/>
        <end position="91"/>
    </location>
</feature>